<keyword evidence="2" id="KW-1185">Reference proteome</keyword>
<feature type="compositionally biased region" description="Basic and acidic residues" evidence="1">
    <location>
        <begin position="11"/>
        <end position="20"/>
    </location>
</feature>
<dbReference type="Proteomes" id="UP000095287">
    <property type="component" value="Unplaced"/>
</dbReference>
<feature type="region of interest" description="Disordered" evidence="1">
    <location>
        <begin position="25"/>
        <end position="63"/>
    </location>
</feature>
<evidence type="ECO:0000313" key="2">
    <source>
        <dbReference type="Proteomes" id="UP000095287"/>
    </source>
</evidence>
<evidence type="ECO:0000256" key="1">
    <source>
        <dbReference type="SAM" id="MobiDB-lite"/>
    </source>
</evidence>
<dbReference type="WBParaSite" id="L893_g7892.t1">
    <property type="protein sequence ID" value="L893_g7892.t1"/>
    <property type="gene ID" value="L893_g7892"/>
</dbReference>
<sequence>MVGDQAPAHGRPADRHRGVRRIEHLRRDCPVDRQPGLHRGGRAPDRPEREFAGVHDPVFAGHG</sequence>
<reference evidence="3" key="1">
    <citation type="submission" date="2016-11" db="UniProtKB">
        <authorList>
            <consortium name="WormBaseParasite"/>
        </authorList>
    </citation>
    <scope>IDENTIFICATION</scope>
</reference>
<organism evidence="2 3">
    <name type="scientific">Steinernema glaseri</name>
    <dbReference type="NCBI Taxonomy" id="37863"/>
    <lineage>
        <taxon>Eukaryota</taxon>
        <taxon>Metazoa</taxon>
        <taxon>Ecdysozoa</taxon>
        <taxon>Nematoda</taxon>
        <taxon>Chromadorea</taxon>
        <taxon>Rhabditida</taxon>
        <taxon>Tylenchina</taxon>
        <taxon>Panagrolaimomorpha</taxon>
        <taxon>Strongyloidoidea</taxon>
        <taxon>Steinernematidae</taxon>
        <taxon>Steinernema</taxon>
    </lineage>
</organism>
<proteinExistence type="predicted"/>
<name>A0A1I8AQ24_9BILA</name>
<evidence type="ECO:0000313" key="3">
    <source>
        <dbReference type="WBParaSite" id="L893_g7892.t1"/>
    </source>
</evidence>
<feature type="region of interest" description="Disordered" evidence="1">
    <location>
        <begin position="1"/>
        <end position="20"/>
    </location>
</feature>
<accession>A0A1I8AQ24</accession>
<protein>
    <submittedName>
        <fullName evidence="3">Protein of unassigned function</fullName>
    </submittedName>
</protein>
<feature type="compositionally biased region" description="Basic and acidic residues" evidence="1">
    <location>
        <begin position="42"/>
        <end position="53"/>
    </location>
</feature>
<dbReference type="AlphaFoldDB" id="A0A1I8AQ24"/>